<feature type="region of interest" description="Disordered" evidence="1">
    <location>
        <begin position="102"/>
        <end position="150"/>
    </location>
</feature>
<dbReference type="CDD" id="cd00093">
    <property type="entry name" value="HTH_XRE"/>
    <property type="match status" value="1"/>
</dbReference>
<dbReference type="SUPFAM" id="SSF47413">
    <property type="entry name" value="lambda repressor-like DNA-binding domains"/>
    <property type="match status" value="1"/>
</dbReference>
<dbReference type="InterPro" id="IPR010982">
    <property type="entry name" value="Lambda_DNA-bd_dom_sf"/>
</dbReference>
<proteinExistence type="predicted"/>
<dbReference type="Gene3D" id="1.10.260.40">
    <property type="entry name" value="lambda repressor-like DNA-binding domains"/>
    <property type="match status" value="1"/>
</dbReference>
<feature type="domain" description="HTH cro/C1-type" evidence="2">
    <location>
        <begin position="36"/>
        <end position="91"/>
    </location>
</feature>
<evidence type="ECO:0000259" key="2">
    <source>
        <dbReference type="SMART" id="SM00530"/>
    </source>
</evidence>
<dbReference type="InterPro" id="IPR001387">
    <property type="entry name" value="Cro/C1-type_HTH"/>
</dbReference>
<name>A0AAU8B0K5_9CAUD</name>
<dbReference type="Pfam" id="PF13560">
    <property type="entry name" value="HTH_31"/>
    <property type="match status" value="1"/>
</dbReference>
<protein>
    <recommendedName>
        <fullName evidence="2">HTH cro/C1-type domain-containing protein</fullName>
    </recommendedName>
</protein>
<organism evidence="3">
    <name type="scientific">Dulem virus 32</name>
    <dbReference type="NCBI Taxonomy" id="3145750"/>
    <lineage>
        <taxon>Viruses</taxon>
        <taxon>Duplodnaviria</taxon>
        <taxon>Heunggongvirae</taxon>
        <taxon>Uroviricota</taxon>
        <taxon>Caudoviricetes</taxon>
    </lineage>
</organism>
<dbReference type="GO" id="GO:0003677">
    <property type="term" value="F:DNA binding"/>
    <property type="evidence" value="ECO:0007669"/>
    <property type="project" value="InterPro"/>
</dbReference>
<accession>A0AAU8B0K5</accession>
<feature type="compositionally biased region" description="Acidic residues" evidence="1">
    <location>
        <begin position="138"/>
        <end position="150"/>
    </location>
</feature>
<dbReference type="EMBL" id="PP511597">
    <property type="protein sequence ID" value="XCD05808.1"/>
    <property type="molecule type" value="Genomic_DNA"/>
</dbReference>
<dbReference type="SMART" id="SM00530">
    <property type="entry name" value="HTH_XRE"/>
    <property type="match status" value="1"/>
</dbReference>
<evidence type="ECO:0000313" key="3">
    <source>
        <dbReference type="EMBL" id="XCD05808.1"/>
    </source>
</evidence>
<evidence type="ECO:0000256" key="1">
    <source>
        <dbReference type="SAM" id="MobiDB-lite"/>
    </source>
</evidence>
<sequence length="150" mass="16716">MQVQLESLTSRCVKKFRMGTKSVADASPLSEGLAVAVRVHLARRGMTRRHLVEVAGRSEPYWSKRLTGTAGLNLADVESLAEAFDITPDLLIRDAMQEVERLEPAPDPQPASKPLSMQELKQRRMLEQAQPMEWAADDREDDEGDDEGEG</sequence>
<reference evidence="3" key="1">
    <citation type="submission" date="2024-03" db="EMBL/GenBank/DDBJ databases">
        <title>Diverse circular DNA viruses in blood, oral, and fecal samples of captive lemurs.</title>
        <authorList>
            <person name="Paietta E.N."/>
            <person name="Kraberger S."/>
            <person name="Lund M.C."/>
            <person name="Custer J.M."/>
            <person name="Vargas K.M."/>
            <person name="Ehmke E.E."/>
            <person name="Yoder A.D."/>
            <person name="Varsani A."/>
        </authorList>
    </citation>
    <scope>NUCLEOTIDE SEQUENCE</scope>
    <source>
        <strain evidence="3">Duke_24SF_91</strain>
    </source>
</reference>